<organism evidence="2 3">
    <name type="scientific">Ephemerocybe angulata</name>
    <dbReference type="NCBI Taxonomy" id="980116"/>
    <lineage>
        <taxon>Eukaryota</taxon>
        <taxon>Fungi</taxon>
        <taxon>Dikarya</taxon>
        <taxon>Basidiomycota</taxon>
        <taxon>Agaricomycotina</taxon>
        <taxon>Agaricomycetes</taxon>
        <taxon>Agaricomycetidae</taxon>
        <taxon>Agaricales</taxon>
        <taxon>Agaricineae</taxon>
        <taxon>Psathyrellaceae</taxon>
        <taxon>Ephemerocybe</taxon>
    </lineage>
</organism>
<sequence length="86" mass="10159">SIQAHVEMLSNQLDDLFKHVRSLEEERTKYRAVLSAVRRLPTEILGEIFSLLFPRVLADEDRAYLVDLGLVCHRWREAVLHMRSLW</sequence>
<proteinExistence type="predicted"/>
<dbReference type="SUPFAM" id="SSF81383">
    <property type="entry name" value="F-box domain"/>
    <property type="match status" value="1"/>
</dbReference>
<dbReference type="AlphaFoldDB" id="A0A8H6HFX1"/>
<evidence type="ECO:0000313" key="2">
    <source>
        <dbReference type="EMBL" id="KAF6746289.1"/>
    </source>
</evidence>
<feature type="non-terminal residue" evidence="2">
    <location>
        <position position="1"/>
    </location>
</feature>
<dbReference type="InterPro" id="IPR036047">
    <property type="entry name" value="F-box-like_dom_sf"/>
</dbReference>
<dbReference type="Gene3D" id="1.20.1280.50">
    <property type="match status" value="1"/>
</dbReference>
<protein>
    <recommendedName>
        <fullName evidence="1">F-box domain-containing protein</fullName>
    </recommendedName>
</protein>
<comment type="caution">
    <text evidence="2">The sequence shown here is derived from an EMBL/GenBank/DDBJ whole genome shotgun (WGS) entry which is preliminary data.</text>
</comment>
<keyword evidence="3" id="KW-1185">Reference proteome</keyword>
<dbReference type="PROSITE" id="PS50181">
    <property type="entry name" value="FBOX"/>
    <property type="match status" value="1"/>
</dbReference>
<evidence type="ECO:0000259" key="1">
    <source>
        <dbReference type="PROSITE" id="PS50181"/>
    </source>
</evidence>
<evidence type="ECO:0000313" key="3">
    <source>
        <dbReference type="Proteomes" id="UP000521943"/>
    </source>
</evidence>
<feature type="non-terminal residue" evidence="2">
    <location>
        <position position="86"/>
    </location>
</feature>
<dbReference type="Proteomes" id="UP000521943">
    <property type="component" value="Unassembled WGS sequence"/>
</dbReference>
<dbReference type="InterPro" id="IPR001810">
    <property type="entry name" value="F-box_dom"/>
</dbReference>
<reference evidence="2 3" key="1">
    <citation type="submission" date="2020-07" db="EMBL/GenBank/DDBJ databases">
        <title>Comparative genomics of pyrophilous fungi reveals a link between fire events and developmental genes.</title>
        <authorList>
            <consortium name="DOE Joint Genome Institute"/>
            <person name="Steindorff A.S."/>
            <person name="Carver A."/>
            <person name="Calhoun S."/>
            <person name="Stillman K."/>
            <person name="Liu H."/>
            <person name="Lipzen A."/>
            <person name="Pangilinan J."/>
            <person name="Labutti K."/>
            <person name="Bruns T.D."/>
            <person name="Grigoriev I.V."/>
        </authorList>
    </citation>
    <scope>NUCLEOTIDE SEQUENCE [LARGE SCALE GENOMIC DNA]</scope>
    <source>
        <strain evidence="2 3">CBS 144469</strain>
    </source>
</reference>
<name>A0A8H6HFX1_9AGAR</name>
<dbReference type="EMBL" id="JACGCI010000094">
    <property type="protein sequence ID" value="KAF6746289.1"/>
    <property type="molecule type" value="Genomic_DNA"/>
</dbReference>
<feature type="domain" description="F-box" evidence="1">
    <location>
        <begin position="34"/>
        <end position="86"/>
    </location>
</feature>
<dbReference type="OrthoDB" id="3221235at2759"/>
<dbReference type="Pfam" id="PF12937">
    <property type="entry name" value="F-box-like"/>
    <property type="match status" value="1"/>
</dbReference>
<accession>A0A8H6HFX1</accession>
<gene>
    <name evidence="2" type="ORF">DFP72DRAFT_779359</name>
</gene>